<name>A0AAW6U3N9_9BACT</name>
<organism evidence="2 3">
    <name type="scientific">Anaerobaca lacustris</name>
    <dbReference type="NCBI Taxonomy" id="3044600"/>
    <lineage>
        <taxon>Bacteria</taxon>
        <taxon>Pseudomonadati</taxon>
        <taxon>Planctomycetota</taxon>
        <taxon>Phycisphaerae</taxon>
        <taxon>Sedimentisphaerales</taxon>
        <taxon>Anaerobacaceae</taxon>
        <taxon>Anaerobaca</taxon>
    </lineage>
</organism>
<dbReference type="EMBL" id="JASCXX010000013">
    <property type="protein sequence ID" value="MDI6449833.1"/>
    <property type="molecule type" value="Genomic_DNA"/>
</dbReference>
<accession>A0AAW6U3N9</accession>
<comment type="caution">
    <text evidence="2">The sequence shown here is derived from an EMBL/GenBank/DDBJ whole genome shotgun (WGS) entry which is preliminary data.</text>
</comment>
<proteinExistence type="predicted"/>
<dbReference type="RefSeq" id="WP_349245241.1">
    <property type="nucleotide sequence ID" value="NZ_JASCXX010000013.1"/>
</dbReference>
<dbReference type="InterPro" id="IPR010496">
    <property type="entry name" value="AL/BT2_dom"/>
</dbReference>
<evidence type="ECO:0000313" key="3">
    <source>
        <dbReference type="Proteomes" id="UP001431776"/>
    </source>
</evidence>
<protein>
    <submittedName>
        <fullName evidence="2">DUF1080 domain-containing protein</fullName>
    </submittedName>
</protein>
<dbReference type="Gene3D" id="2.60.120.560">
    <property type="entry name" value="Exo-inulinase, domain 1"/>
    <property type="match status" value="1"/>
</dbReference>
<dbReference type="Proteomes" id="UP001431776">
    <property type="component" value="Unassembled WGS sequence"/>
</dbReference>
<evidence type="ECO:0000313" key="2">
    <source>
        <dbReference type="EMBL" id="MDI6449833.1"/>
    </source>
</evidence>
<gene>
    <name evidence="2" type="ORF">QJ522_12310</name>
</gene>
<dbReference type="GO" id="GO:0016787">
    <property type="term" value="F:hydrolase activity"/>
    <property type="evidence" value="ECO:0007669"/>
    <property type="project" value="InterPro"/>
</dbReference>
<dbReference type="Pfam" id="PF06439">
    <property type="entry name" value="3keto-disac_hyd"/>
    <property type="match status" value="1"/>
</dbReference>
<evidence type="ECO:0000259" key="1">
    <source>
        <dbReference type="Pfam" id="PF06439"/>
    </source>
</evidence>
<sequence length="274" mass="30049">MMALSRANVAGRRFRTESFHPFRRSATFTAALWVLAVLLSGCRCPCAAPDAPAHEAEVAGQTPPDEVVAPVVQRAEEPPKGILDLGPGEQVRLFDGAGLGQWKVTDFGGQGDVHVEDGAIVLEMGSYATGITWTGPVIRMNYEITLEAKRVEGNDFFCALTFPVADKPCTLVLGGWGGTLCGLSTIDYYDASENPTTTFYSFKKQTWYHVRLRVVPNRITAWLDGEELVDLDTTDRRIDIRAEMDLCQPLGIATWVTTGAVRNIYLTKLPDPIL</sequence>
<keyword evidence="3" id="KW-1185">Reference proteome</keyword>
<dbReference type="AlphaFoldDB" id="A0AAW6U3N9"/>
<reference evidence="2" key="1">
    <citation type="submission" date="2023-05" db="EMBL/GenBank/DDBJ databases">
        <title>Anaerotaeda fermentans gen. nov., sp. nov., a novel anaerobic planctomycete of the new family within the order Sedimentisphaerales isolated from Taman Peninsula, Russia.</title>
        <authorList>
            <person name="Khomyakova M.A."/>
            <person name="Merkel A.Y."/>
            <person name="Slobodkin A.I."/>
        </authorList>
    </citation>
    <scope>NUCLEOTIDE SEQUENCE</scope>
    <source>
        <strain evidence="2">M17dextr</strain>
    </source>
</reference>
<feature type="domain" description="3-keto-alpha-glucoside-1,2-lyase/3-keto-2-hydroxy-glucal hydratase" evidence="1">
    <location>
        <begin position="91"/>
        <end position="266"/>
    </location>
</feature>